<evidence type="ECO:0000256" key="2">
    <source>
        <dbReference type="ARBA" id="ARBA00022723"/>
    </source>
</evidence>
<evidence type="ECO:0000313" key="12">
    <source>
        <dbReference type="Proteomes" id="UP000611227"/>
    </source>
</evidence>
<comment type="caution">
    <text evidence="11">The sequence shown here is derived from an EMBL/GenBank/DDBJ whole genome shotgun (WGS) entry which is preliminary data.</text>
</comment>
<feature type="domain" description="KRAB" evidence="10">
    <location>
        <begin position="105"/>
        <end position="176"/>
    </location>
</feature>
<dbReference type="SUPFAM" id="SSF109640">
    <property type="entry name" value="KRAB domain (Kruppel-associated box)"/>
    <property type="match status" value="1"/>
</dbReference>
<evidence type="ECO:0000256" key="4">
    <source>
        <dbReference type="ARBA" id="ARBA00022771"/>
    </source>
</evidence>
<feature type="compositionally biased region" description="Acidic residues" evidence="8">
    <location>
        <begin position="369"/>
        <end position="390"/>
    </location>
</feature>
<evidence type="ECO:0000259" key="10">
    <source>
        <dbReference type="PROSITE" id="PS50805"/>
    </source>
</evidence>
<gene>
    <name evidence="11" type="primary">Znf783_1</name>
    <name evidence="11" type="ORF">RAMSUL_R03115</name>
</gene>
<dbReference type="GO" id="GO:0008270">
    <property type="term" value="F:zinc ion binding"/>
    <property type="evidence" value="ECO:0007669"/>
    <property type="project" value="UniProtKB-KW"/>
</dbReference>
<evidence type="ECO:0000259" key="9">
    <source>
        <dbReference type="PROSITE" id="PS50157"/>
    </source>
</evidence>
<dbReference type="EMBL" id="WBNM01038919">
    <property type="protein sequence ID" value="NXP80986.1"/>
    <property type="molecule type" value="Genomic_DNA"/>
</dbReference>
<dbReference type="PANTHER" id="PTHR24381:SF269">
    <property type="entry name" value="ZINC FINGER PROTEIN 398"/>
    <property type="match status" value="1"/>
</dbReference>
<dbReference type="InterPro" id="IPR036051">
    <property type="entry name" value="KRAB_dom_sf"/>
</dbReference>
<feature type="domain" description="C2H2-type" evidence="9">
    <location>
        <begin position="595"/>
        <end position="622"/>
    </location>
</feature>
<evidence type="ECO:0000256" key="3">
    <source>
        <dbReference type="ARBA" id="ARBA00022737"/>
    </source>
</evidence>
<feature type="region of interest" description="Disordered" evidence="8">
    <location>
        <begin position="566"/>
        <end position="590"/>
    </location>
</feature>
<protein>
    <submittedName>
        <fullName evidence="11">ZN783 protein</fullName>
    </submittedName>
</protein>
<feature type="domain" description="C2H2-type" evidence="9">
    <location>
        <begin position="465"/>
        <end position="492"/>
    </location>
</feature>
<dbReference type="SUPFAM" id="SSF57667">
    <property type="entry name" value="beta-beta-alpha zinc fingers"/>
    <property type="match status" value="2"/>
</dbReference>
<dbReference type="SMART" id="SM00349">
    <property type="entry name" value="KRAB"/>
    <property type="match status" value="1"/>
</dbReference>
<dbReference type="Pfam" id="PF01352">
    <property type="entry name" value="KRAB"/>
    <property type="match status" value="1"/>
</dbReference>
<dbReference type="AlphaFoldDB" id="A0A852CNE2"/>
<feature type="compositionally biased region" description="Polar residues" evidence="8">
    <location>
        <begin position="171"/>
        <end position="223"/>
    </location>
</feature>
<dbReference type="PROSITE" id="PS50805">
    <property type="entry name" value="KRAB"/>
    <property type="match status" value="1"/>
</dbReference>
<evidence type="ECO:0000256" key="1">
    <source>
        <dbReference type="ARBA" id="ARBA00004123"/>
    </source>
</evidence>
<feature type="non-terminal residue" evidence="11">
    <location>
        <position position="675"/>
    </location>
</feature>
<dbReference type="CDD" id="cd07765">
    <property type="entry name" value="KRAB_A-box"/>
    <property type="match status" value="1"/>
</dbReference>
<feature type="compositionally biased region" description="Polar residues" evidence="8">
    <location>
        <begin position="656"/>
        <end position="669"/>
    </location>
</feature>
<keyword evidence="3" id="KW-0677">Repeat</keyword>
<dbReference type="Pfam" id="PF00096">
    <property type="entry name" value="zf-C2H2"/>
    <property type="match status" value="3"/>
</dbReference>
<evidence type="ECO:0000313" key="11">
    <source>
        <dbReference type="EMBL" id="NXP80986.1"/>
    </source>
</evidence>
<name>A0A852CNE2_9PICI</name>
<feature type="region of interest" description="Disordered" evidence="8">
    <location>
        <begin position="366"/>
        <end position="443"/>
    </location>
</feature>
<dbReference type="InterPro" id="IPR001909">
    <property type="entry name" value="KRAB"/>
</dbReference>
<keyword evidence="4 7" id="KW-0863">Zinc-finger</keyword>
<feature type="compositionally biased region" description="Polar residues" evidence="8">
    <location>
        <begin position="575"/>
        <end position="587"/>
    </location>
</feature>
<feature type="region of interest" description="Disordered" evidence="8">
    <location>
        <begin position="168"/>
        <end position="345"/>
    </location>
</feature>
<proteinExistence type="predicted"/>
<reference evidence="11" key="1">
    <citation type="submission" date="2019-09" db="EMBL/GenBank/DDBJ databases">
        <title>Bird 10,000 Genomes (B10K) Project - Family phase.</title>
        <authorList>
            <person name="Zhang G."/>
        </authorList>
    </citation>
    <scope>NUCLEOTIDE SEQUENCE</scope>
    <source>
        <strain evidence="11">B10K-DU-001-30</strain>
        <tissue evidence="11">Muscle</tissue>
    </source>
</reference>
<feature type="compositionally biased region" description="Polar residues" evidence="8">
    <location>
        <begin position="332"/>
        <end position="341"/>
    </location>
</feature>
<evidence type="ECO:0000256" key="6">
    <source>
        <dbReference type="ARBA" id="ARBA00023242"/>
    </source>
</evidence>
<sequence>SLQYLGALRPRSVQAMGPQAAAGQVEAQQLQELRSRTERAERRLLACENLVGELGSNLAALGSLLQDYGHLQQRLDNVENLLKNRNFWILRLPPSSRGEIPKVPLTFDDISVYFNEQEWARLEHWQKDLYRAVMRGNYETLISLVHAVSKPGVPSSILRGEELCVRDRLQTRSSSQKPPQTNIRDSRKPSQTSGPHSQKHPQTGITDSQKLPQMSLADSQKPPQTDVPHAQNRPQTDVPGAWNPPQTDVPHAQKATQTDVPCAQKPLQTDVPCAQKPPQTDVPRAQNPPQTDFPCAQKPPQTDVPCAQNPPQTDFPCAQKATQTDVPPPQKPQTLSSQRPPQTGVMETPIVVRNIVSFSTPEQKLCGEDQSEMEMEDNPAEPDSEDDTSMESETAHEGASANVKVKKEEPDELQEVSAASPSSEIQNCSKNEQVKAKSKKKPSQCESSSLLMGNCRRGYVREWWHPCTECGKRFRLKINLIIHQRSHAKEGPYECSMCEISFDNKHHLDLHQNIHIKDRAFGAKVWGNVHPELRIRPRRKFCENLYGGAHSLGNGTYSGRALLAQTKEEPPDRGSLSSGCFSKQQIPKSPRKPLLKCNHCKKILSCPHSLRRHMRTHAHERPYSCSTCLKSFTRGTHLERHKKIHERQKALDAALQQPSTAQPKTSMPASHQPPP</sequence>
<feature type="domain" description="C2H2-type" evidence="9">
    <location>
        <begin position="493"/>
        <end position="520"/>
    </location>
</feature>
<dbReference type="SMART" id="SM00355">
    <property type="entry name" value="ZnF_C2H2"/>
    <property type="match status" value="4"/>
</dbReference>
<dbReference type="FunFam" id="3.30.160.60:FF:000038">
    <property type="entry name" value="Zinc finger protein 624"/>
    <property type="match status" value="1"/>
</dbReference>
<dbReference type="InterPro" id="IPR036236">
    <property type="entry name" value="Znf_C2H2_sf"/>
</dbReference>
<dbReference type="PANTHER" id="PTHR24381">
    <property type="entry name" value="ZINC FINGER PROTEIN"/>
    <property type="match status" value="1"/>
</dbReference>
<evidence type="ECO:0000256" key="8">
    <source>
        <dbReference type="SAM" id="MobiDB-lite"/>
    </source>
</evidence>
<dbReference type="PROSITE" id="PS00028">
    <property type="entry name" value="ZINC_FINGER_C2H2_1"/>
    <property type="match status" value="4"/>
</dbReference>
<comment type="subcellular location">
    <subcellularLocation>
        <location evidence="1">Nucleus</location>
    </subcellularLocation>
</comment>
<dbReference type="Gene3D" id="6.10.140.140">
    <property type="match status" value="1"/>
</dbReference>
<dbReference type="GO" id="GO:0000977">
    <property type="term" value="F:RNA polymerase II transcription regulatory region sequence-specific DNA binding"/>
    <property type="evidence" value="ECO:0007669"/>
    <property type="project" value="TreeGrafter"/>
</dbReference>
<organism evidence="11 12">
    <name type="scientific">Ramphastos sulfuratus</name>
    <dbReference type="NCBI Taxonomy" id="322582"/>
    <lineage>
        <taxon>Eukaryota</taxon>
        <taxon>Metazoa</taxon>
        <taxon>Chordata</taxon>
        <taxon>Craniata</taxon>
        <taxon>Vertebrata</taxon>
        <taxon>Euteleostomi</taxon>
        <taxon>Archelosauria</taxon>
        <taxon>Archosauria</taxon>
        <taxon>Dinosauria</taxon>
        <taxon>Saurischia</taxon>
        <taxon>Theropoda</taxon>
        <taxon>Coelurosauria</taxon>
        <taxon>Aves</taxon>
        <taxon>Neognathae</taxon>
        <taxon>Neoaves</taxon>
        <taxon>Telluraves</taxon>
        <taxon>Coraciimorphae</taxon>
        <taxon>Piciformes</taxon>
        <taxon>Ramphastidae</taxon>
        <taxon>Ramphastos</taxon>
    </lineage>
</organism>
<accession>A0A852CNE2</accession>
<dbReference type="PROSITE" id="PS50157">
    <property type="entry name" value="ZINC_FINGER_C2H2_2"/>
    <property type="match status" value="4"/>
</dbReference>
<keyword evidence="2" id="KW-0479">Metal-binding</keyword>
<keyword evidence="12" id="KW-1185">Reference proteome</keyword>
<keyword evidence="5" id="KW-0862">Zinc</keyword>
<dbReference type="Gene3D" id="3.30.160.60">
    <property type="entry name" value="Classic Zinc Finger"/>
    <property type="match status" value="4"/>
</dbReference>
<dbReference type="GO" id="GO:0000981">
    <property type="term" value="F:DNA-binding transcription factor activity, RNA polymerase II-specific"/>
    <property type="evidence" value="ECO:0007669"/>
    <property type="project" value="TreeGrafter"/>
</dbReference>
<feature type="region of interest" description="Disordered" evidence="8">
    <location>
        <begin position="649"/>
        <end position="675"/>
    </location>
</feature>
<dbReference type="Proteomes" id="UP000611227">
    <property type="component" value="Unassembled WGS sequence"/>
</dbReference>
<dbReference type="FunFam" id="3.30.160.60:FF:000145">
    <property type="entry name" value="Zinc finger protein 574"/>
    <property type="match status" value="1"/>
</dbReference>
<evidence type="ECO:0000256" key="5">
    <source>
        <dbReference type="ARBA" id="ARBA00022833"/>
    </source>
</evidence>
<feature type="domain" description="C2H2-type" evidence="9">
    <location>
        <begin position="623"/>
        <end position="650"/>
    </location>
</feature>
<feature type="non-terminal residue" evidence="11">
    <location>
        <position position="1"/>
    </location>
</feature>
<keyword evidence="6" id="KW-0539">Nucleus</keyword>
<dbReference type="GO" id="GO:0005634">
    <property type="term" value="C:nucleus"/>
    <property type="evidence" value="ECO:0007669"/>
    <property type="project" value="UniProtKB-SubCell"/>
</dbReference>
<dbReference type="InterPro" id="IPR013087">
    <property type="entry name" value="Znf_C2H2_type"/>
</dbReference>
<feature type="compositionally biased region" description="Polar residues" evidence="8">
    <location>
        <begin position="417"/>
        <end position="431"/>
    </location>
</feature>
<evidence type="ECO:0000256" key="7">
    <source>
        <dbReference type="PROSITE-ProRule" id="PRU00042"/>
    </source>
</evidence>